<evidence type="ECO:0000313" key="2">
    <source>
        <dbReference type="EMBL" id="PIP53209.1"/>
    </source>
</evidence>
<dbReference type="Pfam" id="PF01863">
    <property type="entry name" value="YgjP-like"/>
    <property type="match status" value="1"/>
</dbReference>
<evidence type="ECO:0000313" key="3">
    <source>
        <dbReference type="Proteomes" id="UP000229459"/>
    </source>
</evidence>
<dbReference type="CDD" id="cd07344">
    <property type="entry name" value="M48_yhfN_like"/>
    <property type="match status" value="1"/>
</dbReference>
<gene>
    <name evidence="2" type="ORF">COX08_02305</name>
</gene>
<name>A0A2H0B6B9_9BACT</name>
<sequence length="213" mass="25323">MAFKYTIKTNKRSRNLRLTIKSNGEVVIAKPWLIPDIIAQQFIKSHKKWIENKLALLQTKKKSDKYLYQGILYDIVFNINKFSVKFTNNKLYLTAPEKSIALKTLEKHLINQGGKLIRQTTKLVAQKMDIEYGKITIRDQDSRWGSCSSKGNLNFSWRLIKAPQVVLEYVIIHELAHIKHMDHSKKFWQLVEIYDPEYREHRHWLKRNQNLMK</sequence>
<dbReference type="AlphaFoldDB" id="A0A2H0B6B9"/>
<dbReference type="PANTHER" id="PTHR30399:SF1">
    <property type="entry name" value="UTP PYROPHOSPHATASE"/>
    <property type="match status" value="1"/>
</dbReference>
<dbReference type="Proteomes" id="UP000229459">
    <property type="component" value="Unassembled WGS sequence"/>
</dbReference>
<dbReference type="EMBL" id="PCSR01000052">
    <property type="protein sequence ID" value="PIP53209.1"/>
    <property type="molecule type" value="Genomic_DNA"/>
</dbReference>
<dbReference type="InterPro" id="IPR053136">
    <property type="entry name" value="UTP_pyrophosphatase-like"/>
</dbReference>
<feature type="domain" description="YgjP-like metallopeptidase" evidence="1">
    <location>
        <begin position="14"/>
        <end position="208"/>
    </location>
</feature>
<accession>A0A2H0B6B9</accession>
<proteinExistence type="predicted"/>
<organism evidence="2 3">
    <name type="scientific">Candidatus Beckwithbacteria bacterium CG23_combo_of_CG06-09_8_20_14_all_34_8</name>
    <dbReference type="NCBI Taxonomy" id="1974497"/>
    <lineage>
        <taxon>Bacteria</taxon>
        <taxon>Candidatus Beckwithiibacteriota</taxon>
    </lineage>
</organism>
<evidence type="ECO:0000259" key="1">
    <source>
        <dbReference type="Pfam" id="PF01863"/>
    </source>
</evidence>
<dbReference type="InterPro" id="IPR002725">
    <property type="entry name" value="YgjP-like_metallopeptidase"/>
</dbReference>
<protein>
    <recommendedName>
        <fullName evidence="1">YgjP-like metallopeptidase domain-containing protein</fullName>
    </recommendedName>
</protein>
<reference evidence="2 3" key="1">
    <citation type="submission" date="2017-09" db="EMBL/GenBank/DDBJ databases">
        <title>Depth-based differentiation of microbial function through sediment-hosted aquifers and enrichment of novel symbionts in the deep terrestrial subsurface.</title>
        <authorList>
            <person name="Probst A.J."/>
            <person name="Ladd B."/>
            <person name="Jarett J.K."/>
            <person name="Geller-Mcgrath D.E."/>
            <person name="Sieber C.M."/>
            <person name="Emerson J.B."/>
            <person name="Anantharaman K."/>
            <person name="Thomas B.C."/>
            <person name="Malmstrom R."/>
            <person name="Stieglmeier M."/>
            <person name="Klingl A."/>
            <person name="Woyke T."/>
            <person name="Ryan C.M."/>
            <person name="Banfield J.F."/>
        </authorList>
    </citation>
    <scope>NUCLEOTIDE SEQUENCE [LARGE SCALE GENOMIC DNA]</scope>
    <source>
        <strain evidence="2">CG23_combo_of_CG06-09_8_20_14_all_34_8</strain>
    </source>
</reference>
<dbReference type="Gene3D" id="3.30.2010.10">
    <property type="entry name" value="Metalloproteases ('zincins'), catalytic domain"/>
    <property type="match status" value="1"/>
</dbReference>
<dbReference type="PANTHER" id="PTHR30399">
    <property type="entry name" value="UNCHARACTERIZED PROTEIN YGJP"/>
    <property type="match status" value="1"/>
</dbReference>
<comment type="caution">
    <text evidence="2">The sequence shown here is derived from an EMBL/GenBank/DDBJ whole genome shotgun (WGS) entry which is preliminary data.</text>
</comment>